<dbReference type="InterPro" id="IPR017932">
    <property type="entry name" value="GATase_2_dom"/>
</dbReference>
<evidence type="ECO:0000256" key="3">
    <source>
        <dbReference type="ARBA" id="ARBA00022576"/>
    </source>
</evidence>
<keyword evidence="4" id="KW-0808">Transferase</keyword>
<dbReference type="PROSITE" id="PS51278">
    <property type="entry name" value="GATASE_TYPE_2"/>
    <property type="match status" value="1"/>
</dbReference>
<dbReference type="SUPFAM" id="SSF56235">
    <property type="entry name" value="N-terminal nucleophile aminohydrolases (Ntn hydrolases)"/>
    <property type="match status" value="1"/>
</dbReference>
<dbReference type="EC" id="2.6.1.16" evidence="2"/>
<keyword evidence="3" id="KW-0032">Aminotransferase</keyword>
<keyword evidence="5" id="KW-0315">Glutamine amidotransferase</keyword>
<proteinExistence type="predicted"/>
<evidence type="ECO:0000256" key="5">
    <source>
        <dbReference type="ARBA" id="ARBA00022962"/>
    </source>
</evidence>
<protein>
    <recommendedName>
        <fullName evidence="2">glutamine--fructose-6-phosphate transaminase (isomerizing)</fullName>
        <ecNumber evidence="2">2.6.1.16</ecNumber>
    </recommendedName>
</protein>
<sequence>MCGIIGFLGNERVAPVILDCLKTLEYRGYDSAGMATVDNGHIWCRKGVGAVEAVNKEHRLDELPGNVGIGHVRWATHGRVSDGNAHPHLDCKSEIALAHNGIIDNYQSLRRLLKSRHRFTSETDTEVVCHLMEDYMADGASLQGALLDAIAQLEGSYALVAISSKEPDKIVAAKKESPLVVGMGAQGY</sequence>
<dbReference type="PANTHER" id="PTHR10937:SF0">
    <property type="entry name" value="GLUTAMINE--FRUCTOSE-6-PHOSPHATE TRANSAMINASE (ISOMERIZING)"/>
    <property type="match status" value="1"/>
</dbReference>
<reference evidence="7" key="1">
    <citation type="journal article" date="2014" name="Front. Microbiol.">
        <title>High frequency of phylogenetically diverse reductive dehalogenase-homologous genes in deep subseafloor sedimentary metagenomes.</title>
        <authorList>
            <person name="Kawai M."/>
            <person name="Futagami T."/>
            <person name="Toyoda A."/>
            <person name="Takaki Y."/>
            <person name="Nishi S."/>
            <person name="Hori S."/>
            <person name="Arai W."/>
            <person name="Tsubouchi T."/>
            <person name="Morono Y."/>
            <person name="Uchiyama I."/>
            <person name="Ito T."/>
            <person name="Fujiyama A."/>
            <person name="Inagaki F."/>
            <person name="Takami H."/>
        </authorList>
    </citation>
    <scope>NUCLEOTIDE SEQUENCE</scope>
    <source>
        <strain evidence="7">Expedition CK06-06</strain>
    </source>
</reference>
<evidence type="ECO:0000259" key="6">
    <source>
        <dbReference type="PROSITE" id="PS51278"/>
    </source>
</evidence>
<comment type="catalytic activity">
    <reaction evidence="1">
        <text>D-fructose 6-phosphate + L-glutamine = D-glucosamine 6-phosphate + L-glutamate</text>
        <dbReference type="Rhea" id="RHEA:13237"/>
        <dbReference type="ChEBI" id="CHEBI:29985"/>
        <dbReference type="ChEBI" id="CHEBI:58359"/>
        <dbReference type="ChEBI" id="CHEBI:58725"/>
        <dbReference type="ChEBI" id="CHEBI:61527"/>
        <dbReference type="EC" id="2.6.1.16"/>
    </reaction>
</comment>
<feature type="non-terminal residue" evidence="7">
    <location>
        <position position="188"/>
    </location>
</feature>
<dbReference type="EMBL" id="BARW01028576">
    <property type="protein sequence ID" value="GAJ14304.1"/>
    <property type="molecule type" value="Genomic_DNA"/>
</dbReference>
<accession>X1U9Z2</accession>
<dbReference type="GO" id="GO:0004360">
    <property type="term" value="F:glutamine-fructose-6-phosphate transaminase (isomerizing) activity"/>
    <property type="evidence" value="ECO:0007669"/>
    <property type="project" value="UniProtKB-EC"/>
</dbReference>
<dbReference type="CDD" id="cd00714">
    <property type="entry name" value="GFAT"/>
    <property type="match status" value="1"/>
</dbReference>
<name>X1U9Z2_9ZZZZ</name>
<organism evidence="7">
    <name type="scientific">marine sediment metagenome</name>
    <dbReference type="NCBI Taxonomy" id="412755"/>
    <lineage>
        <taxon>unclassified sequences</taxon>
        <taxon>metagenomes</taxon>
        <taxon>ecological metagenomes</taxon>
    </lineage>
</organism>
<evidence type="ECO:0000256" key="1">
    <source>
        <dbReference type="ARBA" id="ARBA00001031"/>
    </source>
</evidence>
<feature type="domain" description="Glutamine amidotransferase type-2" evidence="6">
    <location>
        <begin position="2"/>
        <end position="188"/>
    </location>
</feature>
<dbReference type="Gene3D" id="3.60.20.10">
    <property type="entry name" value="Glutamine Phosphoribosylpyrophosphate, subunit 1, domain 1"/>
    <property type="match status" value="1"/>
</dbReference>
<dbReference type="GO" id="GO:0006487">
    <property type="term" value="P:protein N-linked glycosylation"/>
    <property type="evidence" value="ECO:0007669"/>
    <property type="project" value="TreeGrafter"/>
</dbReference>
<dbReference type="AlphaFoldDB" id="X1U9Z2"/>
<dbReference type="PANTHER" id="PTHR10937">
    <property type="entry name" value="GLUCOSAMINE--FRUCTOSE-6-PHOSPHATE AMINOTRANSFERASE, ISOMERIZING"/>
    <property type="match status" value="1"/>
</dbReference>
<dbReference type="Pfam" id="PF13522">
    <property type="entry name" value="GATase_6"/>
    <property type="match status" value="1"/>
</dbReference>
<dbReference type="InterPro" id="IPR047084">
    <property type="entry name" value="GFAT_N"/>
</dbReference>
<evidence type="ECO:0000256" key="4">
    <source>
        <dbReference type="ARBA" id="ARBA00022679"/>
    </source>
</evidence>
<dbReference type="GO" id="GO:0006002">
    <property type="term" value="P:fructose 6-phosphate metabolic process"/>
    <property type="evidence" value="ECO:0007669"/>
    <property type="project" value="TreeGrafter"/>
</dbReference>
<comment type="caution">
    <text evidence="7">The sequence shown here is derived from an EMBL/GenBank/DDBJ whole genome shotgun (WGS) entry which is preliminary data.</text>
</comment>
<evidence type="ECO:0000313" key="7">
    <source>
        <dbReference type="EMBL" id="GAJ14304.1"/>
    </source>
</evidence>
<dbReference type="GO" id="GO:0006047">
    <property type="term" value="P:UDP-N-acetylglucosamine metabolic process"/>
    <property type="evidence" value="ECO:0007669"/>
    <property type="project" value="TreeGrafter"/>
</dbReference>
<dbReference type="InterPro" id="IPR029055">
    <property type="entry name" value="Ntn_hydrolases_N"/>
</dbReference>
<evidence type="ECO:0000256" key="2">
    <source>
        <dbReference type="ARBA" id="ARBA00012916"/>
    </source>
</evidence>
<gene>
    <name evidence="7" type="ORF">S12H4_46105</name>
</gene>